<keyword evidence="1" id="KW-0175">Coiled coil</keyword>
<dbReference type="InterPro" id="IPR000477">
    <property type="entry name" value="RT_dom"/>
</dbReference>
<dbReference type="EMBL" id="CAUYUJ010017604">
    <property type="protein sequence ID" value="CAK0876200.1"/>
    <property type="molecule type" value="Genomic_DNA"/>
</dbReference>
<comment type="caution">
    <text evidence="3">The sequence shown here is derived from an EMBL/GenBank/DDBJ whole genome shotgun (WGS) entry which is preliminary data.</text>
</comment>
<dbReference type="SUPFAM" id="SSF56219">
    <property type="entry name" value="DNase I-like"/>
    <property type="match status" value="1"/>
</dbReference>
<dbReference type="Gene3D" id="3.60.10.10">
    <property type="entry name" value="Endonuclease/exonuclease/phosphatase"/>
    <property type="match status" value="1"/>
</dbReference>
<dbReference type="Proteomes" id="UP001189429">
    <property type="component" value="Unassembled WGS sequence"/>
</dbReference>
<protein>
    <recommendedName>
        <fullName evidence="2">Reverse transcriptase domain-containing protein</fullName>
    </recommendedName>
</protein>
<evidence type="ECO:0000313" key="3">
    <source>
        <dbReference type="EMBL" id="CAK0876200.1"/>
    </source>
</evidence>
<sequence>SDVERSINTRMGETKRSIITEVNGHTANLVKAASDRQEATNVQVRSELDELRQRQTSFEAEQRQVRAEVEQLRRELHIAEAAIPIKDFGSALEWDRDPDGTVFIANTGAMVTVDALKEQLAAWMQDAGMEEQQWKVLGNSPGRRFTVQMSGDANAGMRKVKQARRFLRQNNEWRQFSCPTVEGGRSRIYVGLDRSDKMVRREIQTKKLAGLVREAHAELRVRHDRTKGIVFVEGQPAVQLEIGQEKDAPTKLLWNYAAVRSKNLDKEALLACFNSIFHTSEEVRHTVIVPGYVQRLQVKARASHSNGTRAQDSMLVVYNIHNFGLDESVATALMRRIAAEAEIAEANPQRSTVLLMGDFNFHERAAMYLATPEIDKGVMTQARHRERGNLWLDALAGLVELDPEQPTHYVHDGERLTQLDKLFTSTPGWMLINWCISATVMAKPEELHSQGVSDHAPVRVTFALRPQRPPLEQPLPRHHITLEEEGRVGLKSAVVFRRQYEGLQQLRAERRLASAESAVKASESQKERKRLKSYMYVERRRAKLWAPVRKTLPLQALVGPDGAVVSDAQTMTSALHQHWAPVFAWKQVPVKHVRRYLAQRACPFDWSGVSVPTVNQIRETLKRAKPTAPGPDGLPYAAWQQHELSAEILYDLLLYLQAGFPPPTDMNDVILIFAPKGKREDDSQCVVREPAATRPLALKNTDIKVLSSVCNFQFKRMLSSQAQEDQKGFLVGRIFLENITLLDTTSRILGMPDRARVHHPILFLADFGNAFPSLAHIFLWEVLSIVGMPSGLLAFFQATYAFACAKTPILGQLLAFCVICSGAMQGDPASGSLWAFSMDPLLRALRKRLDLSPGSESGVCADDVGLALSEVKALKRVHGVFYAAEVLAGLQLKIPKCCIVPLEAEFSPELRKTIEALLAVHVPSWKRMPVAAMAEYLGVWIGPAANKEMWSRMFREWVEVVHAITKQQAAPSVAMQLYNSRAVSKFSYLCQLAPLPKLVARWESWALHKVLHLPPCTFPLQDLLALRTWAKVRPLSLKVQATATLWRAATTTIKNWRPLFCRLQQKARSFLPIALWARHSWSPSFWQRRSFVQELAEAAAGFVENDWLRDPVARAKLALK</sequence>
<proteinExistence type="predicted"/>
<evidence type="ECO:0000259" key="2">
    <source>
        <dbReference type="Pfam" id="PF00078"/>
    </source>
</evidence>
<keyword evidence="4" id="KW-1185">Reference proteome</keyword>
<evidence type="ECO:0000313" key="4">
    <source>
        <dbReference type="Proteomes" id="UP001189429"/>
    </source>
</evidence>
<reference evidence="3" key="1">
    <citation type="submission" date="2023-10" db="EMBL/GenBank/DDBJ databases">
        <authorList>
            <person name="Chen Y."/>
            <person name="Shah S."/>
            <person name="Dougan E. K."/>
            <person name="Thang M."/>
            <person name="Chan C."/>
        </authorList>
    </citation>
    <scope>NUCLEOTIDE SEQUENCE [LARGE SCALE GENOMIC DNA]</scope>
</reference>
<dbReference type="Pfam" id="PF00078">
    <property type="entry name" value="RVT_1"/>
    <property type="match status" value="1"/>
</dbReference>
<organism evidence="3 4">
    <name type="scientific">Prorocentrum cordatum</name>
    <dbReference type="NCBI Taxonomy" id="2364126"/>
    <lineage>
        <taxon>Eukaryota</taxon>
        <taxon>Sar</taxon>
        <taxon>Alveolata</taxon>
        <taxon>Dinophyceae</taxon>
        <taxon>Prorocentrales</taxon>
        <taxon>Prorocentraceae</taxon>
        <taxon>Prorocentrum</taxon>
    </lineage>
</organism>
<gene>
    <name evidence="3" type="ORF">PCOR1329_LOCUS60652</name>
</gene>
<feature type="non-terminal residue" evidence="3">
    <location>
        <position position="1"/>
    </location>
</feature>
<dbReference type="PANTHER" id="PTHR19446">
    <property type="entry name" value="REVERSE TRANSCRIPTASES"/>
    <property type="match status" value="1"/>
</dbReference>
<feature type="domain" description="Reverse transcriptase" evidence="2">
    <location>
        <begin position="691"/>
        <end position="903"/>
    </location>
</feature>
<feature type="coiled-coil region" evidence="1">
    <location>
        <begin position="34"/>
        <end position="82"/>
    </location>
</feature>
<feature type="non-terminal residue" evidence="3">
    <location>
        <position position="1120"/>
    </location>
</feature>
<accession>A0ABN9VRV2</accession>
<name>A0ABN9VRV2_9DINO</name>
<dbReference type="InterPro" id="IPR036691">
    <property type="entry name" value="Endo/exonu/phosph_ase_sf"/>
</dbReference>
<evidence type="ECO:0000256" key="1">
    <source>
        <dbReference type="SAM" id="Coils"/>
    </source>
</evidence>